<dbReference type="Proteomes" id="UP000230837">
    <property type="component" value="Unassembled WGS sequence"/>
</dbReference>
<protein>
    <recommendedName>
        <fullName evidence="8">L,D-TPase catalytic domain-containing protein</fullName>
    </recommendedName>
</protein>
<keyword evidence="4 6" id="KW-0573">Peptidoglycan synthesis</keyword>
<keyword evidence="2" id="KW-0808">Transferase</keyword>
<dbReference type="EMBL" id="PFHR01000110">
    <property type="protein sequence ID" value="PIW96991.1"/>
    <property type="molecule type" value="Genomic_DNA"/>
</dbReference>
<dbReference type="Gene3D" id="2.40.440.10">
    <property type="entry name" value="L,D-transpeptidase catalytic domain-like"/>
    <property type="match status" value="1"/>
</dbReference>
<dbReference type="GO" id="GO:0071972">
    <property type="term" value="F:peptidoglycan L,D-transpeptidase activity"/>
    <property type="evidence" value="ECO:0007669"/>
    <property type="project" value="TreeGrafter"/>
</dbReference>
<keyword evidence="7" id="KW-0812">Transmembrane</keyword>
<gene>
    <name evidence="9" type="ORF">COZ82_02000</name>
</gene>
<evidence type="ECO:0000313" key="9">
    <source>
        <dbReference type="EMBL" id="PIW96991.1"/>
    </source>
</evidence>
<reference evidence="10" key="1">
    <citation type="submission" date="2017-09" db="EMBL/GenBank/DDBJ databases">
        <title>Depth-based differentiation of microbial function through sediment-hosted aquifers and enrichment of novel symbionts in the deep terrestrial subsurface.</title>
        <authorList>
            <person name="Probst A.J."/>
            <person name="Ladd B."/>
            <person name="Jarett J.K."/>
            <person name="Geller-Mcgrath D.E."/>
            <person name="Sieber C.M.K."/>
            <person name="Emerson J.B."/>
            <person name="Anantharaman K."/>
            <person name="Thomas B.C."/>
            <person name="Malmstrom R."/>
            <person name="Stieglmeier M."/>
            <person name="Klingl A."/>
            <person name="Woyke T."/>
            <person name="Ryan C.M."/>
            <person name="Banfield J.F."/>
        </authorList>
    </citation>
    <scope>NUCLEOTIDE SEQUENCE [LARGE SCALE GENOMIC DNA]</scope>
</reference>
<dbReference type="Pfam" id="PF03734">
    <property type="entry name" value="YkuD"/>
    <property type="match status" value="1"/>
</dbReference>
<dbReference type="GO" id="GO:0016740">
    <property type="term" value="F:transferase activity"/>
    <property type="evidence" value="ECO:0007669"/>
    <property type="project" value="UniProtKB-KW"/>
</dbReference>
<evidence type="ECO:0000259" key="8">
    <source>
        <dbReference type="PROSITE" id="PS52029"/>
    </source>
</evidence>
<keyword evidence="7" id="KW-1133">Transmembrane helix</keyword>
<dbReference type="CDD" id="cd16913">
    <property type="entry name" value="YkuD_like"/>
    <property type="match status" value="1"/>
</dbReference>
<evidence type="ECO:0000256" key="3">
    <source>
        <dbReference type="ARBA" id="ARBA00022960"/>
    </source>
</evidence>
<evidence type="ECO:0000313" key="10">
    <source>
        <dbReference type="Proteomes" id="UP000230837"/>
    </source>
</evidence>
<dbReference type="InterPro" id="IPR050979">
    <property type="entry name" value="LD-transpeptidase"/>
</dbReference>
<dbReference type="GO" id="GO:0018104">
    <property type="term" value="P:peptidoglycan-protein cross-linking"/>
    <property type="evidence" value="ECO:0007669"/>
    <property type="project" value="TreeGrafter"/>
</dbReference>
<accession>A0A2M7INW1</accession>
<feature type="active site" description="Nucleophile" evidence="6">
    <location>
        <position position="275"/>
    </location>
</feature>
<dbReference type="GO" id="GO:0008360">
    <property type="term" value="P:regulation of cell shape"/>
    <property type="evidence" value="ECO:0007669"/>
    <property type="project" value="UniProtKB-UniRule"/>
</dbReference>
<feature type="active site" description="Proton donor/acceptor" evidence="6">
    <location>
        <position position="259"/>
    </location>
</feature>
<dbReference type="GO" id="GO:0071555">
    <property type="term" value="P:cell wall organization"/>
    <property type="evidence" value="ECO:0007669"/>
    <property type="project" value="UniProtKB-UniRule"/>
</dbReference>
<dbReference type="GO" id="GO:0005576">
    <property type="term" value="C:extracellular region"/>
    <property type="evidence" value="ECO:0007669"/>
    <property type="project" value="TreeGrafter"/>
</dbReference>
<dbReference type="PROSITE" id="PS52029">
    <property type="entry name" value="LD_TPASE"/>
    <property type="match status" value="1"/>
</dbReference>
<dbReference type="InterPro" id="IPR005490">
    <property type="entry name" value="LD_TPept_cat_dom"/>
</dbReference>
<sequence>MNRSITVLIIILFVFLIGVFFLFAKNEYLNLTDDVNQNNKFITNNPDLTDKNNLTLTSTSSNKLPYLKIYTPEPPALHTFFEVNKGCKIIIDGSCIHAYASTTTASPIKANLRIGMILQVSNEVTTTDGSTWYKVDFAEPIRYQERITLPWFVPAEAGNIFSDIGLLSISTSTTITTKRIIVDRSEQMLYAFIGDELFMKNPVSTGLLLSPTPRGTFTIFKKTPTRYMQGPLPGISSQYYDLPGVPWNLYFTEQGAVIHGAYWHNSFGKVWSHGCVNLPPEIAKKLYLFADLGTTVIIRD</sequence>
<organism evidence="9 10">
    <name type="scientific">Candidatus Kaiserbacteria bacterium CG_4_8_14_3_um_filter_38_9</name>
    <dbReference type="NCBI Taxonomy" id="1974599"/>
    <lineage>
        <taxon>Bacteria</taxon>
        <taxon>Candidatus Kaiseribacteriota</taxon>
    </lineage>
</organism>
<keyword evidence="3 6" id="KW-0133">Cell shape</keyword>
<keyword evidence="7" id="KW-0472">Membrane</keyword>
<dbReference type="PANTHER" id="PTHR30582:SF2">
    <property type="entry name" value="L,D-TRANSPEPTIDASE YCIB-RELATED"/>
    <property type="match status" value="1"/>
</dbReference>
<evidence type="ECO:0000256" key="2">
    <source>
        <dbReference type="ARBA" id="ARBA00022679"/>
    </source>
</evidence>
<dbReference type="SUPFAM" id="SSF141523">
    <property type="entry name" value="L,D-transpeptidase catalytic domain-like"/>
    <property type="match status" value="1"/>
</dbReference>
<feature type="transmembrane region" description="Helical" evidence="7">
    <location>
        <begin position="7"/>
        <end position="24"/>
    </location>
</feature>
<keyword evidence="5 6" id="KW-0961">Cell wall biogenesis/degradation</keyword>
<dbReference type="InterPro" id="IPR038063">
    <property type="entry name" value="Transpep_catalytic_dom"/>
</dbReference>
<dbReference type="PANTHER" id="PTHR30582">
    <property type="entry name" value="L,D-TRANSPEPTIDASE"/>
    <property type="match status" value="1"/>
</dbReference>
<evidence type="ECO:0000256" key="7">
    <source>
        <dbReference type="SAM" id="Phobius"/>
    </source>
</evidence>
<feature type="domain" description="L,D-TPase catalytic" evidence="8">
    <location>
        <begin position="178"/>
        <end position="299"/>
    </location>
</feature>
<evidence type="ECO:0000256" key="1">
    <source>
        <dbReference type="ARBA" id="ARBA00004752"/>
    </source>
</evidence>
<dbReference type="UniPathway" id="UPA00219"/>
<evidence type="ECO:0000256" key="4">
    <source>
        <dbReference type="ARBA" id="ARBA00022984"/>
    </source>
</evidence>
<evidence type="ECO:0000256" key="5">
    <source>
        <dbReference type="ARBA" id="ARBA00023316"/>
    </source>
</evidence>
<evidence type="ECO:0000256" key="6">
    <source>
        <dbReference type="PROSITE-ProRule" id="PRU01373"/>
    </source>
</evidence>
<dbReference type="AlphaFoldDB" id="A0A2M7INW1"/>
<proteinExistence type="predicted"/>
<comment type="caution">
    <text evidence="9">The sequence shown here is derived from an EMBL/GenBank/DDBJ whole genome shotgun (WGS) entry which is preliminary data.</text>
</comment>
<comment type="pathway">
    <text evidence="1 6">Cell wall biogenesis; peptidoglycan biosynthesis.</text>
</comment>
<name>A0A2M7INW1_9BACT</name>